<dbReference type="Proteomes" id="UP001589575">
    <property type="component" value="Unassembled WGS sequence"/>
</dbReference>
<dbReference type="EMBL" id="JBHMFI010000001">
    <property type="protein sequence ID" value="MFB9071487.1"/>
    <property type="molecule type" value="Genomic_DNA"/>
</dbReference>
<reference evidence="1 2" key="1">
    <citation type="submission" date="2024-09" db="EMBL/GenBank/DDBJ databases">
        <authorList>
            <person name="Sun Q."/>
            <person name="Mori K."/>
        </authorList>
    </citation>
    <scope>NUCLEOTIDE SEQUENCE [LARGE SCALE GENOMIC DNA]</scope>
    <source>
        <strain evidence="1 2">CCM 7609</strain>
    </source>
</reference>
<name>A0ABV5FXU4_9MICC</name>
<accession>A0ABV5FXU4</accession>
<proteinExistence type="predicted"/>
<keyword evidence="2" id="KW-1185">Reference proteome</keyword>
<comment type="caution">
    <text evidence="1">The sequence shown here is derived from an EMBL/GenBank/DDBJ whole genome shotgun (WGS) entry which is preliminary data.</text>
</comment>
<evidence type="ECO:0000313" key="2">
    <source>
        <dbReference type="Proteomes" id="UP001589575"/>
    </source>
</evidence>
<evidence type="ECO:0000313" key="1">
    <source>
        <dbReference type="EMBL" id="MFB9071487.1"/>
    </source>
</evidence>
<protein>
    <submittedName>
        <fullName evidence="1">Uncharacterized protein</fullName>
    </submittedName>
</protein>
<sequence>MPGELLGGGVDVHHDQAAVRIPHGAQTDMPDAGAEFQHRARCRLGQQLGRPRGLRLGPGPWLQHALVKRDGQAAEGQVSHDLHCAGPGAGTMT</sequence>
<organism evidence="1 2">
    <name type="scientific">Citricoccus parietis</name>
    <dbReference type="NCBI Taxonomy" id="592307"/>
    <lineage>
        <taxon>Bacteria</taxon>
        <taxon>Bacillati</taxon>
        <taxon>Actinomycetota</taxon>
        <taxon>Actinomycetes</taxon>
        <taxon>Micrococcales</taxon>
        <taxon>Micrococcaceae</taxon>
        <taxon>Citricoccus</taxon>
    </lineage>
</organism>
<gene>
    <name evidence="1" type="ORF">ACFFX0_09845</name>
</gene>